<keyword evidence="2" id="KW-0347">Helicase</keyword>
<evidence type="ECO:0000256" key="3">
    <source>
        <dbReference type="SAM" id="MobiDB-lite"/>
    </source>
</evidence>
<organism evidence="6 7">
    <name type="scientific">Haemophilus paraphrohaemolyticus HK411</name>
    <dbReference type="NCBI Taxonomy" id="1095743"/>
    <lineage>
        <taxon>Bacteria</taxon>
        <taxon>Pseudomonadati</taxon>
        <taxon>Pseudomonadota</taxon>
        <taxon>Gammaproteobacteria</taxon>
        <taxon>Pasteurellales</taxon>
        <taxon>Pasteurellaceae</taxon>
        <taxon>Haemophilus</taxon>
    </lineage>
</organism>
<evidence type="ECO:0000313" key="6">
    <source>
        <dbReference type="EMBL" id="EIG23745.1"/>
    </source>
</evidence>
<feature type="region of interest" description="Disordered" evidence="3">
    <location>
        <begin position="406"/>
        <end position="429"/>
    </location>
</feature>
<dbReference type="SMART" id="SM00490">
    <property type="entry name" value="HELICc"/>
    <property type="match status" value="1"/>
</dbReference>
<evidence type="ECO:0000313" key="7">
    <source>
        <dbReference type="Proteomes" id="UP000003345"/>
    </source>
</evidence>
<dbReference type="PATRIC" id="fig|1095743.3.peg.1805"/>
<dbReference type="GO" id="GO:0005524">
    <property type="term" value="F:ATP binding"/>
    <property type="evidence" value="ECO:0007669"/>
    <property type="project" value="InterPro"/>
</dbReference>
<dbReference type="PANTHER" id="PTHR45629">
    <property type="entry name" value="SNF2/RAD54 FAMILY MEMBER"/>
    <property type="match status" value="1"/>
</dbReference>
<reference evidence="6 7" key="1">
    <citation type="submission" date="2012-04" db="EMBL/GenBank/DDBJ databases">
        <authorList>
            <person name="Harkins D.M."/>
            <person name="Madupu R."/>
            <person name="Durkin A.S."/>
            <person name="Torralba M."/>
            <person name="Methe B."/>
            <person name="Sutton G.G."/>
            <person name="Nelson K.E."/>
        </authorList>
    </citation>
    <scope>NUCLEOTIDE SEQUENCE [LARGE SCALE GENOMIC DNA]</scope>
    <source>
        <strain evidence="6 7">HK411</strain>
    </source>
</reference>
<dbReference type="Proteomes" id="UP000003345">
    <property type="component" value="Unassembled WGS sequence"/>
</dbReference>
<dbReference type="InterPro" id="IPR001650">
    <property type="entry name" value="Helicase_C-like"/>
</dbReference>
<dbReference type="InterPro" id="IPR027417">
    <property type="entry name" value="P-loop_NTPase"/>
</dbReference>
<dbReference type="RefSeq" id="WP_005709850.1">
    <property type="nucleotide sequence ID" value="NZ_AJMU01000074.1"/>
</dbReference>
<dbReference type="Gene3D" id="3.40.50.10810">
    <property type="entry name" value="Tandem AAA-ATPase domain"/>
    <property type="match status" value="1"/>
</dbReference>
<evidence type="ECO:0000256" key="2">
    <source>
        <dbReference type="ARBA" id="ARBA00022806"/>
    </source>
</evidence>
<dbReference type="PANTHER" id="PTHR45629:SF7">
    <property type="entry name" value="DNA EXCISION REPAIR PROTEIN ERCC-6-RELATED"/>
    <property type="match status" value="1"/>
</dbReference>
<dbReference type="CDD" id="cd18793">
    <property type="entry name" value="SF2_C_SNF"/>
    <property type="match status" value="1"/>
</dbReference>
<keyword evidence="1" id="KW-0378">Hydrolase</keyword>
<dbReference type="AlphaFoldDB" id="I2ND34"/>
<sequence>MGLLDLIKSFISTSKIEEKIQWKINAFEDIEFIFPPQAVENPESFAKNNPFFALQYGYLKALQDSYSINRVSDGFIVPSIILPDLGEDFIHLFEMPPHFTGSYQIDIRGNTTRTDFSVNLKLLMPDGSTVFQPQRLGAFLSLTNKEKYSLTPAEYQALKALERHQELREKDRSEYENNWLMFQLQTAKVVGMPIDLAHFNQGNLNLVKPETIGVAVNQLANGDIELIPAIKGVAPEDIRERLGQLDKQDKRILRVKKQFVLFDEKTISAINEIFPVDENGESRHIRRINKAEVANFLKNPTAYLNGAVVDLDTGFSLRVAGAEKFVYKYFGGEQESGIDWLGDQHFINSPIAFEEIIRSEAELEEVKALIENARNVGASVIQVGEASIDISDTETVETILAKITQSIQNQDEDEENGIPSDTDNAEQSEKAVVDIEDNDEENRFKRFVSLLNLQEIPPLDQENLKRLPYPHQQEGIHWILSHLKTIEQEQTESGALLADDMGLGKTYMTLVSIAEYYRRQNELSKTLKPILVVAPLSLLENWQAELDETFKQLPFDDVIVLQGQGLKKYRLSGSEIKQHLHNDVASADEIRYSLKVGNNYKQDRLDMPARLVLTTYQTLRDYQFSLCRIDWGMVIFDEAQNLKNPNTLATRAAKGLKSEFKLLATGTPVENSLKDFWCLMDTATPGLLGSWREFRETYITPILKADESETDEKKYEIGRILREKVDRFMLRRTKAEKLKGLPEKVIYSGCRSDQHYLPQLEALMKGVQLQSYNDVVTRIRNATNKQGLMLASLRDLKMISIHPQIRDLESKNYLPDANLSAKIGSLLSIIKEIKQRQEKVIIFAESKLVQSYLIALMMIDYGISVDVINGETAAVATSKNTRSRKNIIDAFQAQQGFGVLIMSPVAAGVGLTVTGANNVIHLERHWNPAKEAQATDRVYRIGQQKQVNVYLPMAVHPEIRSFDLQLHQLLNNKVDLSEAVVENPDIESEQMMSMFNYQY</sequence>
<keyword evidence="2" id="KW-0067">ATP-binding</keyword>
<dbReference type="Gene3D" id="3.40.50.300">
    <property type="entry name" value="P-loop containing nucleotide triphosphate hydrolases"/>
    <property type="match status" value="1"/>
</dbReference>
<keyword evidence="2" id="KW-0547">Nucleotide-binding</keyword>
<name>I2ND34_9PAST</name>
<comment type="caution">
    <text evidence="6">The sequence shown here is derived from an EMBL/GenBank/DDBJ whole genome shotgun (WGS) entry which is preliminary data.</text>
</comment>
<dbReference type="InterPro" id="IPR038718">
    <property type="entry name" value="SNF2-like_sf"/>
</dbReference>
<dbReference type="eggNOG" id="COG0553">
    <property type="taxonomic scope" value="Bacteria"/>
</dbReference>
<dbReference type="SUPFAM" id="SSF52540">
    <property type="entry name" value="P-loop containing nucleoside triphosphate hydrolases"/>
    <property type="match status" value="2"/>
</dbReference>
<dbReference type="EMBL" id="AJMU01000074">
    <property type="protein sequence ID" value="EIG23745.1"/>
    <property type="molecule type" value="Genomic_DNA"/>
</dbReference>
<gene>
    <name evidence="6" type="ORF">HMPREF1054_0659</name>
</gene>
<feature type="domain" description="Helicase ATP-binding" evidence="4">
    <location>
        <begin position="486"/>
        <end position="686"/>
    </location>
</feature>
<proteinExistence type="predicted"/>
<dbReference type="PROSITE" id="PS51192">
    <property type="entry name" value="HELICASE_ATP_BIND_1"/>
    <property type="match status" value="1"/>
</dbReference>
<dbReference type="Pfam" id="PF00176">
    <property type="entry name" value="SNF2-rel_dom"/>
    <property type="match status" value="1"/>
</dbReference>
<dbReference type="OrthoDB" id="9760715at2"/>
<dbReference type="InterPro" id="IPR049730">
    <property type="entry name" value="SNF2/RAD54-like_C"/>
</dbReference>
<dbReference type="GO" id="GO:0004386">
    <property type="term" value="F:helicase activity"/>
    <property type="evidence" value="ECO:0007669"/>
    <property type="project" value="UniProtKB-KW"/>
</dbReference>
<accession>I2ND34</accession>
<dbReference type="InterPro" id="IPR014001">
    <property type="entry name" value="Helicase_ATP-bd"/>
</dbReference>
<dbReference type="PROSITE" id="PS51194">
    <property type="entry name" value="HELICASE_CTER"/>
    <property type="match status" value="1"/>
</dbReference>
<dbReference type="InterPro" id="IPR050496">
    <property type="entry name" value="SNF2_RAD54_helicase_repair"/>
</dbReference>
<evidence type="ECO:0000259" key="5">
    <source>
        <dbReference type="PROSITE" id="PS51194"/>
    </source>
</evidence>
<dbReference type="Pfam" id="PF00271">
    <property type="entry name" value="Helicase_C"/>
    <property type="match status" value="1"/>
</dbReference>
<dbReference type="GO" id="GO:0016787">
    <property type="term" value="F:hydrolase activity"/>
    <property type="evidence" value="ECO:0007669"/>
    <property type="project" value="UniProtKB-KW"/>
</dbReference>
<evidence type="ECO:0000256" key="1">
    <source>
        <dbReference type="ARBA" id="ARBA00022801"/>
    </source>
</evidence>
<evidence type="ECO:0000259" key="4">
    <source>
        <dbReference type="PROSITE" id="PS51192"/>
    </source>
</evidence>
<dbReference type="SMART" id="SM00487">
    <property type="entry name" value="DEXDc"/>
    <property type="match status" value="1"/>
</dbReference>
<protein>
    <submittedName>
        <fullName evidence="6">SNF2 family N-terminal domain protein</fullName>
    </submittedName>
</protein>
<dbReference type="InterPro" id="IPR000330">
    <property type="entry name" value="SNF2_N"/>
</dbReference>
<feature type="domain" description="Helicase C-terminal" evidence="5">
    <location>
        <begin position="825"/>
        <end position="987"/>
    </location>
</feature>